<keyword evidence="3" id="KW-1185">Reference proteome</keyword>
<dbReference type="InterPro" id="IPR025558">
    <property type="entry name" value="DUF4283"/>
</dbReference>
<name>A0ABU6WM09_9FABA</name>
<evidence type="ECO:0000313" key="3">
    <source>
        <dbReference type="Proteomes" id="UP001341840"/>
    </source>
</evidence>
<evidence type="ECO:0000313" key="2">
    <source>
        <dbReference type="EMBL" id="MED6185118.1"/>
    </source>
</evidence>
<dbReference type="Pfam" id="PF14111">
    <property type="entry name" value="DUF4283"/>
    <property type="match status" value="1"/>
</dbReference>
<evidence type="ECO:0000259" key="1">
    <source>
        <dbReference type="Pfam" id="PF14111"/>
    </source>
</evidence>
<sequence>CNGKYLGNPEGFRVKEMRKRTYQFLFKKEADLERVLKGGHWLFRNAWLLVKRWERNEDLQEEGLDTTEIKLQIWGLPEHCKTTKLGQKIALSIGEVIDCAIYESNKDQERFLKATVKMNTNTPFKKGINVGSKEDGLCWVDFRYEHPLTFATTAASQDTRIVRLRGKKRQGRREGEFKEARSMA</sequence>
<dbReference type="EMBL" id="JASCZI010181648">
    <property type="protein sequence ID" value="MED6185118.1"/>
    <property type="molecule type" value="Genomic_DNA"/>
</dbReference>
<feature type="domain" description="DUF4283" evidence="1">
    <location>
        <begin position="10"/>
        <end position="60"/>
    </location>
</feature>
<dbReference type="InterPro" id="IPR040256">
    <property type="entry name" value="At4g02000-like"/>
</dbReference>
<organism evidence="2 3">
    <name type="scientific">Stylosanthes scabra</name>
    <dbReference type="NCBI Taxonomy" id="79078"/>
    <lineage>
        <taxon>Eukaryota</taxon>
        <taxon>Viridiplantae</taxon>
        <taxon>Streptophyta</taxon>
        <taxon>Embryophyta</taxon>
        <taxon>Tracheophyta</taxon>
        <taxon>Spermatophyta</taxon>
        <taxon>Magnoliopsida</taxon>
        <taxon>eudicotyledons</taxon>
        <taxon>Gunneridae</taxon>
        <taxon>Pentapetalae</taxon>
        <taxon>rosids</taxon>
        <taxon>fabids</taxon>
        <taxon>Fabales</taxon>
        <taxon>Fabaceae</taxon>
        <taxon>Papilionoideae</taxon>
        <taxon>50 kb inversion clade</taxon>
        <taxon>dalbergioids sensu lato</taxon>
        <taxon>Dalbergieae</taxon>
        <taxon>Pterocarpus clade</taxon>
        <taxon>Stylosanthes</taxon>
    </lineage>
</organism>
<dbReference type="Proteomes" id="UP001341840">
    <property type="component" value="Unassembled WGS sequence"/>
</dbReference>
<protein>
    <recommendedName>
        <fullName evidence="1">DUF4283 domain-containing protein</fullName>
    </recommendedName>
</protein>
<feature type="non-terminal residue" evidence="2">
    <location>
        <position position="1"/>
    </location>
</feature>
<dbReference type="PANTHER" id="PTHR31286">
    <property type="entry name" value="GLYCINE-RICH CELL WALL STRUCTURAL PROTEIN 1.8-LIKE"/>
    <property type="match status" value="1"/>
</dbReference>
<dbReference type="PANTHER" id="PTHR31286:SF167">
    <property type="entry name" value="OS09G0268800 PROTEIN"/>
    <property type="match status" value="1"/>
</dbReference>
<comment type="caution">
    <text evidence="2">The sequence shown here is derived from an EMBL/GenBank/DDBJ whole genome shotgun (WGS) entry which is preliminary data.</text>
</comment>
<accession>A0ABU6WM09</accession>
<proteinExistence type="predicted"/>
<reference evidence="2 3" key="1">
    <citation type="journal article" date="2023" name="Plants (Basel)">
        <title>Bridging the Gap: Combining Genomics and Transcriptomics Approaches to Understand Stylosanthes scabra, an Orphan Legume from the Brazilian Caatinga.</title>
        <authorList>
            <person name="Ferreira-Neto J.R.C."/>
            <person name="da Silva M.D."/>
            <person name="Binneck E."/>
            <person name="de Melo N.F."/>
            <person name="da Silva R.H."/>
            <person name="de Melo A.L.T.M."/>
            <person name="Pandolfi V."/>
            <person name="Bustamante F.O."/>
            <person name="Brasileiro-Vidal A.C."/>
            <person name="Benko-Iseppon A.M."/>
        </authorList>
    </citation>
    <scope>NUCLEOTIDE SEQUENCE [LARGE SCALE GENOMIC DNA]</scope>
    <source>
        <tissue evidence="2">Leaves</tissue>
    </source>
</reference>
<gene>
    <name evidence="2" type="ORF">PIB30_053901</name>
</gene>